<sequence>MFASTEFSQVGRRLRKVHDKQSRIFEAASALFAERGFEGVTTQQISDRAEIAAGTLFRYAATKGELLLMVYNEDFRAALAEAAEAARAQADTAAAVIAMLRPLLEAGERHPGNTVVYQRELLFGSPADTYRREGLALVDRLETMMAERMAADARARGLESENLDEQARWAGRSLFAAAHLLLARHATGAHPGHDARADLRAQVAQIVAGFFATVERRNE</sequence>
<gene>
    <name evidence="6" type="ORF">HGB38_03160</name>
</gene>
<reference evidence="6 7" key="1">
    <citation type="submission" date="2020-04" db="EMBL/GenBank/DDBJ databases">
        <title>MicrobeNet Type strains.</title>
        <authorList>
            <person name="Nicholson A.C."/>
        </authorList>
    </citation>
    <scope>NUCLEOTIDE SEQUENCE [LARGE SCALE GENOMIC DNA]</scope>
    <source>
        <strain evidence="6 7">DSM 44956</strain>
    </source>
</reference>
<dbReference type="PRINTS" id="PR00455">
    <property type="entry name" value="HTHTETR"/>
</dbReference>
<keyword evidence="7" id="KW-1185">Reference proteome</keyword>
<dbReference type="RefSeq" id="WP_062972028.1">
    <property type="nucleotide sequence ID" value="NZ_JAAXOS010000001.1"/>
</dbReference>
<dbReference type="InterPro" id="IPR009057">
    <property type="entry name" value="Homeodomain-like_sf"/>
</dbReference>
<evidence type="ECO:0000313" key="6">
    <source>
        <dbReference type="EMBL" id="NKY25235.1"/>
    </source>
</evidence>
<dbReference type="Proteomes" id="UP000540698">
    <property type="component" value="Unassembled WGS sequence"/>
</dbReference>
<dbReference type="SUPFAM" id="SSF46689">
    <property type="entry name" value="Homeodomain-like"/>
    <property type="match status" value="1"/>
</dbReference>
<comment type="caution">
    <text evidence="6">The sequence shown here is derived from an EMBL/GenBank/DDBJ whole genome shotgun (WGS) entry which is preliminary data.</text>
</comment>
<organism evidence="6 7">
    <name type="scientific">Nocardia gamkensis</name>
    <dbReference type="NCBI Taxonomy" id="352869"/>
    <lineage>
        <taxon>Bacteria</taxon>
        <taxon>Bacillati</taxon>
        <taxon>Actinomycetota</taxon>
        <taxon>Actinomycetes</taxon>
        <taxon>Mycobacteriales</taxon>
        <taxon>Nocardiaceae</taxon>
        <taxon>Nocardia</taxon>
    </lineage>
</organism>
<feature type="DNA-binding region" description="H-T-H motif" evidence="4">
    <location>
        <begin position="41"/>
        <end position="60"/>
    </location>
</feature>
<proteinExistence type="predicted"/>
<evidence type="ECO:0000256" key="2">
    <source>
        <dbReference type="ARBA" id="ARBA00023125"/>
    </source>
</evidence>
<evidence type="ECO:0000313" key="7">
    <source>
        <dbReference type="Proteomes" id="UP000540698"/>
    </source>
</evidence>
<evidence type="ECO:0000256" key="4">
    <source>
        <dbReference type="PROSITE-ProRule" id="PRU00335"/>
    </source>
</evidence>
<dbReference type="Pfam" id="PF00440">
    <property type="entry name" value="TetR_N"/>
    <property type="match status" value="1"/>
</dbReference>
<evidence type="ECO:0000256" key="3">
    <source>
        <dbReference type="ARBA" id="ARBA00023163"/>
    </source>
</evidence>
<dbReference type="InterPro" id="IPR001647">
    <property type="entry name" value="HTH_TetR"/>
</dbReference>
<protein>
    <submittedName>
        <fullName evidence="6">TetR/AcrR family transcriptional regulator</fullName>
    </submittedName>
</protein>
<dbReference type="PROSITE" id="PS50977">
    <property type="entry name" value="HTH_TETR_2"/>
    <property type="match status" value="1"/>
</dbReference>
<dbReference type="PANTHER" id="PTHR30055:SF234">
    <property type="entry name" value="HTH-TYPE TRANSCRIPTIONAL REGULATOR BETI"/>
    <property type="match status" value="1"/>
</dbReference>
<keyword evidence="1" id="KW-0805">Transcription regulation</keyword>
<dbReference type="PANTHER" id="PTHR30055">
    <property type="entry name" value="HTH-TYPE TRANSCRIPTIONAL REGULATOR RUTR"/>
    <property type="match status" value="1"/>
</dbReference>
<name>A0A7X6L002_9NOCA</name>
<dbReference type="InterPro" id="IPR050109">
    <property type="entry name" value="HTH-type_TetR-like_transc_reg"/>
</dbReference>
<evidence type="ECO:0000259" key="5">
    <source>
        <dbReference type="PROSITE" id="PS50977"/>
    </source>
</evidence>
<evidence type="ECO:0000256" key="1">
    <source>
        <dbReference type="ARBA" id="ARBA00023015"/>
    </source>
</evidence>
<keyword evidence="2 4" id="KW-0238">DNA-binding</keyword>
<dbReference type="Gene3D" id="1.10.357.10">
    <property type="entry name" value="Tetracycline Repressor, domain 2"/>
    <property type="match status" value="1"/>
</dbReference>
<dbReference type="GO" id="GO:0000976">
    <property type="term" value="F:transcription cis-regulatory region binding"/>
    <property type="evidence" value="ECO:0007669"/>
    <property type="project" value="TreeGrafter"/>
</dbReference>
<feature type="domain" description="HTH tetR-type" evidence="5">
    <location>
        <begin position="18"/>
        <end position="78"/>
    </location>
</feature>
<dbReference type="AlphaFoldDB" id="A0A7X6L002"/>
<dbReference type="GO" id="GO:0003700">
    <property type="term" value="F:DNA-binding transcription factor activity"/>
    <property type="evidence" value="ECO:0007669"/>
    <property type="project" value="TreeGrafter"/>
</dbReference>
<keyword evidence="3" id="KW-0804">Transcription</keyword>
<accession>A0A7X6L002</accession>
<dbReference type="EMBL" id="JAAXOS010000001">
    <property type="protein sequence ID" value="NKY25235.1"/>
    <property type="molecule type" value="Genomic_DNA"/>
</dbReference>